<evidence type="ECO:0000313" key="2">
    <source>
        <dbReference type="Proteomes" id="UP000805193"/>
    </source>
</evidence>
<dbReference type="EMBL" id="JABSTQ010011546">
    <property type="protein sequence ID" value="KAG0410182.1"/>
    <property type="molecule type" value="Genomic_DNA"/>
</dbReference>
<sequence>RKLIEFARSHGEPIKLRFDKLLVDNKCYIYVPGTDSVRELNPPERNLEPDRIPSGLHGPIMVLENTG</sequence>
<feature type="non-terminal residue" evidence="1">
    <location>
        <position position="67"/>
    </location>
</feature>
<reference evidence="1 2" key="1">
    <citation type="journal article" date="2020" name="Cell">
        <title>Large-Scale Comparative Analyses of Tick Genomes Elucidate Their Genetic Diversity and Vector Capacities.</title>
        <authorList>
            <consortium name="Tick Genome and Microbiome Consortium (TIGMIC)"/>
            <person name="Jia N."/>
            <person name="Wang J."/>
            <person name="Shi W."/>
            <person name="Du L."/>
            <person name="Sun Y."/>
            <person name="Zhan W."/>
            <person name="Jiang J.F."/>
            <person name="Wang Q."/>
            <person name="Zhang B."/>
            <person name="Ji P."/>
            <person name="Bell-Sakyi L."/>
            <person name="Cui X.M."/>
            <person name="Yuan T.T."/>
            <person name="Jiang B.G."/>
            <person name="Yang W.F."/>
            <person name="Lam T.T."/>
            <person name="Chang Q.C."/>
            <person name="Ding S.J."/>
            <person name="Wang X.J."/>
            <person name="Zhu J.G."/>
            <person name="Ruan X.D."/>
            <person name="Zhao L."/>
            <person name="Wei J.T."/>
            <person name="Ye R.Z."/>
            <person name="Que T.C."/>
            <person name="Du C.H."/>
            <person name="Zhou Y.H."/>
            <person name="Cheng J.X."/>
            <person name="Dai P.F."/>
            <person name="Guo W.B."/>
            <person name="Han X.H."/>
            <person name="Huang E.J."/>
            <person name="Li L.F."/>
            <person name="Wei W."/>
            <person name="Gao Y.C."/>
            <person name="Liu J.Z."/>
            <person name="Shao H.Z."/>
            <person name="Wang X."/>
            <person name="Wang C.C."/>
            <person name="Yang T.C."/>
            <person name="Huo Q.B."/>
            <person name="Li W."/>
            <person name="Chen H.Y."/>
            <person name="Chen S.E."/>
            <person name="Zhou L.G."/>
            <person name="Ni X.B."/>
            <person name="Tian J.H."/>
            <person name="Sheng Y."/>
            <person name="Liu T."/>
            <person name="Pan Y.S."/>
            <person name="Xia L.Y."/>
            <person name="Li J."/>
            <person name="Zhao F."/>
            <person name="Cao W.C."/>
        </authorList>
    </citation>
    <scope>NUCLEOTIDE SEQUENCE [LARGE SCALE GENOMIC DNA]</scope>
    <source>
        <strain evidence="1">Iper-2018</strain>
    </source>
</reference>
<name>A0AC60NSS7_IXOPE</name>
<feature type="non-terminal residue" evidence="1">
    <location>
        <position position="1"/>
    </location>
</feature>
<accession>A0AC60NSS7</accession>
<organism evidence="1 2">
    <name type="scientific">Ixodes persulcatus</name>
    <name type="common">Taiga tick</name>
    <dbReference type="NCBI Taxonomy" id="34615"/>
    <lineage>
        <taxon>Eukaryota</taxon>
        <taxon>Metazoa</taxon>
        <taxon>Ecdysozoa</taxon>
        <taxon>Arthropoda</taxon>
        <taxon>Chelicerata</taxon>
        <taxon>Arachnida</taxon>
        <taxon>Acari</taxon>
        <taxon>Parasitiformes</taxon>
        <taxon>Ixodida</taxon>
        <taxon>Ixodoidea</taxon>
        <taxon>Ixodidae</taxon>
        <taxon>Ixodinae</taxon>
        <taxon>Ixodes</taxon>
    </lineage>
</organism>
<proteinExistence type="predicted"/>
<dbReference type="Proteomes" id="UP000805193">
    <property type="component" value="Unassembled WGS sequence"/>
</dbReference>
<keyword evidence="2" id="KW-1185">Reference proteome</keyword>
<evidence type="ECO:0000313" key="1">
    <source>
        <dbReference type="EMBL" id="KAG0410182.1"/>
    </source>
</evidence>
<comment type="caution">
    <text evidence="1">The sequence shown here is derived from an EMBL/GenBank/DDBJ whole genome shotgun (WGS) entry which is preliminary data.</text>
</comment>
<gene>
    <name evidence="1" type="ORF">HPB47_012697</name>
</gene>
<protein>
    <submittedName>
        <fullName evidence="1">Uncharacterized protein</fullName>
    </submittedName>
</protein>